<evidence type="ECO:0000259" key="2">
    <source>
        <dbReference type="Pfam" id="PF08327"/>
    </source>
</evidence>
<dbReference type="Gene3D" id="3.30.530.20">
    <property type="match status" value="1"/>
</dbReference>
<comment type="caution">
    <text evidence="3">The sequence shown here is derived from an EMBL/GenBank/DDBJ whole genome shotgun (WGS) entry which is preliminary data.</text>
</comment>
<evidence type="ECO:0000313" key="3">
    <source>
        <dbReference type="EMBL" id="TDE17126.1"/>
    </source>
</evidence>
<dbReference type="AlphaFoldDB" id="A0A4R5DRQ3"/>
<name>A0A4R5DRQ3_9BACT</name>
<dbReference type="CDD" id="cd07814">
    <property type="entry name" value="SRPBCC_CalC_Aha1-like"/>
    <property type="match status" value="1"/>
</dbReference>
<accession>A0A4R5DRQ3</accession>
<feature type="domain" description="Activator of Hsp90 ATPase homologue 1/2-like C-terminal" evidence="2">
    <location>
        <begin position="13"/>
        <end position="139"/>
    </location>
</feature>
<gene>
    <name evidence="3" type="ORF">E0F88_04275</name>
</gene>
<dbReference type="OrthoDB" id="287565at2"/>
<evidence type="ECO:0000313" key="4">
    <source>
        <dbReference type="Proteomes" id="UP000294850"/>
    </source>
</evidence>
<sequence>MDNYTRNFITHKSPKQVYELLLDVKQWWSGIYDEIITGESQKENDTFSFSAGGGMHFSEQILKQLIPYKRIVWEVTESNLAFLSDPNEWAGTKLIFDIQEITETEAQLTFTHEGLKPQIECYGQCSNAWTQYFQNLQQKLN</sequence>
<dbReference type="EMBL" id="SMFL01000002">
    <property type="protein sequence ID" value="TDE17126.1"/>
    <property type="molecule type" value="Genomic_DNA"/>
</dbReference>
<comment type="similarity">
    <text evidence="1">Belongs to the AHA1 family.</text>
</comment>
<organism evidence="3 4">
    <name type="scientific">Dyadobacter psychrotolerans</name>
    <dbReference type="NCBI Taxonomy" id="2541721"/>
    <lineage>
        <taxon>Bacteria</taxon>
        <taxon>Pseudomonadati</taxon>
        <taxon>Bacteroidota</taxon>
        <taxon>Cytophagia</taxon>
        <taxon>Cytophagales</taxon>
        <taxon>Spirosomataceae</taxon>
        <taxon>Dyadobacter</taxon>
    </lineage>
</organism>
<reference evidence="3 4" key="1">
    <citation type="submission" date="2019-03" db="EMBL/GenBank/DDBJ databases">
        <title>Dyadobacter AR-3-6 sp. nov., isolated from arctic soil.</title>
        <authorList>
            <person name="Chaudhary D.K."/>
        </authorList>
    </citation>
    <scope>NUCLEOTIDE SEQUENCE [LARGE SCALE GENOMIC DNA]</scope>
    <source>
        <strain evidence="3 4">AR-3-6</strain>
    </source>
</reference>
<dbReference type="Proteomes" id="UP000294850">
    <property type="component" value="Unassembled WGS sequence"/>
</dbReference>
<keyword evidence="4" id="KW-1185">Reference proteome</keyword>
<dbReference type="InterPro" id="IPR023393">
    <property type="entry name" value="START-like_dom_sf"/>
</dbReference>
<dbReference type="SUPFAM" id="SSF55961">
    <property type="entry name" value="Bet v1-like"/>
    <property type="match status" value="1"/>
</dbReference>
<proteinExistence type="inferred from homology"/>
<dbReference type="InterPro" id="IPR013538">
    <property type="entry name" value="ASHA1/2-like_C"/>
</dbReference>
<evidence type="ECO:0000256" key="1">
    <source>
        <dbReference type="ARBA" id="ARBA00006817"/>
    </source>
</evidence>
<dbReference type="Pfam" id="PF08327">
    <property type="entry name" value="AHSA1"/>
    <property type="match status" value="1"/>
</dbReference>
<dbReference type="RefSeq" id="WP_131956890.1">
    <property type="nucleotide sequence ID" value="NZ_SMFL01000002.1"/>
</dbReference>
<protein>
    <submittedName>
        <fullName evidence="3">SRPBCC domain-containing protein</fullName>
    </submittedName>
</protein>